<dbReference type="NCBIfam" id="TIGR01841">
    <property type="entry name" value="phasin"/>
    <property type="match status" value="1"/>
</dbReference>
<dbReference type="Pfam" id="PF09361">
    <property type="entry name" value="Phasin_2"/>
    <property type="match status" value="1"/>
</dbReference>
<proteinExistence type="predicted"/>
<dbReference type="RefSeq" id="WP_227875496.1">
    <property type="nucleotide sequence ID" value="NZ_CADIKL010000011.1"/>
</dbReference>
<organism evidence="2 3">
    <name type="scientific">Paraburkholderia caffeinitolerans</name>
    <dbReference type="NCBI Taxonomy" id="1723730"/>
    <lineage>
        <taxon>Bacteria</taxon>
        <taxon>Pseudomonadati</taxon>
        <taxon>Pseudomonadota</taxon>
        <taxon>Betaproteobacteria</taxon>
        <taxon>Burkholderiales</taxon>
        <taxon>Burkholderiaceae</taxon>
        <taxon>Paraburkholderia</taxon>
    </lineage>
</organism>
<dbReference type="Proteomes" id="UP000494119">
    <property type="component" value="Unassembled WGS sequence"/>
</dbReference>
<dbReference type="EMBL" id="CADIKL010000011">
    <property type="protein sequence ID" value="CAB3788604.1"/>
    <property type="molecule type" value="Genomic_DNA"/>
</dbReference>
<name>A0A6J5FW77_9BURK</name>
<dbReference type="InterPro" id="IPR010127">
    <property type="entry name" value="Phasin_subfam-1"/>
</dbReference>
<feature type="domain" description="Phasin" evidence="1">
    <location>
        <begin position="44"/>
        <end position="139"/>
    </location>
</feature>
<dbReference type="AlphaFoldDB" id="A0A6J5FW77"/>
<evidence type="ECO:0000313" key="2">
    <source>
        <dbReference type="EMBL" id="CAB3788604.1"/>
    </source>
</evidence>
<evidence type="ECO:0000259" key="1">
    <source>
        <dbReference type="Pfam" id="PF09361"/>
    </source>
</evidence>
<accession>A0A6J5FW77</accession>
<keyword evidence="3" id="KW-1185">Reference proteome</keyword>
<evidence type="ECO:0000313" key="3">
    <source>
        <dbReference type="Proteomes" id="UP000494119"/>
    </source>
</evidence>
<reference evidence="2 3" key="1">
    <citation type="submission" date="2020-04" db="EMBL/GenBank/DDBJ databases">
        <authorList>
            <person name="De Canck E."/>
        </authorList>
    </citation>
    <scope>NUCLEOTIDE SEQUENCE [LARGE SCALE GENOMIC DNA]</scope>
    <source>
        <strain evidence="2 3">LMG 28688</strain>
    </source>
</reference>
<dbReference type="InterPro" id="IPR018968">
    <property type="entry name" value="Phasin"/>
</dbReference>
<sequence>MSKQRDNKPAGMFDPQSFAQSFGDMNKLFEQFKVPGVDMSAIFDARRKDIEALVEANKATFEAMQAMASKQAELLTQTMKGLQDSARNAAASGPGAADAQKHAEVARAACQKALTDMLEIAGIARAAQADAAARINERFNAGLQEIRDMMQPKR</sequence>
<protein>
    <recommendedName>
        <fullName evidence="1">Phasin domain-containing protein</fullName>
    </recommendedName>
</protein>
<gene>
    <name evidence="2" type="ORF">LMG28688_02721</name>
</gene>